<protein>
    <recommendedName>
        <fullName evidence="1">Mycothiol-dependent maleylpyruvate isomerase metal-binding domain-containing protein</fullName>
    </recommendedName>
</protein>
<name>A0A512SZX7_9MICO</name>
<dbReference type="InterPro" id="IPR024344">
    <property type="entry name" value="MDMPI_metal-binding"/>
</dbReference>
<dbReference type="Gene3D" id="1.20.120.450">
    <property type="entry name" value="dinb family like domain"/>
    <property type="match status" value="1"/>
</dbReference>
<dbReference type="InterPro" id="IPR017517">
    <property type="entry name" value="Maleyloyr_isom"/>
</dbReference>
<dbReference type="EMBL" id="BKBA01000006">
    <property type="protein sequence ID" value="GEQ13489.1"/>
    <property type="molecule type" value="Genomic_DNA"/>
</dbReference>
<dbReference type="Proteomes" id="UP000321793">
    <property type="component" value="Unassembled WGS sequence"/>
</dbReference>
<dbReference type="GO" id="GO:0046872">
    <property type="term" value="F:metal ion binding"/>
    <property type="evidence" value="ECO:0007669"/>
    <property type="project" value="InterPro"/>
</dbReference>
<gene>
    <name evidence="2" type="ORF">KLO01_15360</name>
</gene>
<dbReference type="OrthoDB" id="154293at2"/>
<dbReference type="RefSeq" id="WP_147063819.1">
    <property type="nucleotide sequence ID" value="NZ_BAABDN010000001.1"/>
</dbReference>
<sequence>MSLHPAAPEDLPALTAAYVQTIQSISDLGHSLRPGDVERETQCPGWTVLDQFAHVVSLEAWVQGEEPPEPDADADDTAQRPGIGGIVDRFLASRRDRSLEELLEELDDLATSRVQHLEAETTSPDDPAIGPFGATTLHGLMENRLFDLWVHEQDIREAIGRPGNLDGPAAAHVVRLLFAALPRIVARTAQVPDGHAVILDLSGPVVGRAGARVEERDGKPHGIPLFTGDTEQHPDVVTTTITMSTQAATRRAAGRVSTQDTHVTVTGDEDIARRVLDALVIAP</sequence>
<dbReference type="NCBIfam" id="TIGR03083">
    <property type="entry name" value="maleylpyruvate isomerase family mycothiol-dependent enzyme"/>
    <property type="match status" value="1"/>
</dbReference>
<evidence type="ECO:0000259" key="1">
    <source>
        <dbReference type="Pfam" id="PF11716"/>
    </source>
</evidence>
<dbReference type="SUPFAM" id="SSF109854">
    <property type="entry name" value="DinB/YfiT-like putative metalloenzymes"/>
    <property type="match status" value="1"/>
</dbReference>
<comment type="caution">
    <text evidence="2">The sequence shown here is derived from an EMBL/GenBank/DDBJ whole genome shotgun (WGS) entry which is preliminary data.</text>
</comment>
<evidence type="ECO:0000313" key="3">
    <source>
        <dbReference type="Proteomes" id="UP000321793"/>
    </source>
</evidence>
<proteinExistence type="predicted"/>
<dbReference type="InterPro" id="IPR034660">
    <property type="entry name" value="DinB/YfiT-like"/>
</dbReference>
<organism evidence="2 3">
    <name type="scientific">Knoellia locipacati</name>
    <dbReference type="NCBI Taxonomy" id="882824"/>
    <lineage>
        <taxon>Bacteria</taxon>
        <taxon>Bacillati</taxon>
        <taxon>Actinomycetota</taxon>
        <taxon>Actinomycetes</taxon>
        <taxon>Micrococcales</taxon>
        <taxon>Intrasporangiaceae</taxon>
        <taxon>Knoellia</taxon>
    </lineage>
</organism>
<feature type="domain" description="Mycothiol-dependent maleylpyruvate isomerase metal-binding" evidence="1">
    <location>
        <begin position="23"/>
        <end position="156"/>
    </location>
</feature>
<keyword evidence="3" id="KW-1185">Reference proteome</keyword>
<evidence type="ECO:0000313" key="2">
    <source>
        <dbReference type="EMBL" id="GEQ13489.1"/>
    </source>
</evidence>
<dbReference type="AlphaFoldDB" id="A0A512SZX7"/>
<accession>A0A512SZX7</accession>
<dbReference type="Pfam" id="PF11716">
    <property type="entry name" value="MDMPI_N"/>
    <property type="match status" value="1"/>
</dbReference>
<reference evidence="2 3" key="1">
    <citation type="submission" date="2019-07" db="EMBL/GenBank/DDBJ databases">
        <title>Whole genome shotgun sequence of Knoellia locipacati NBRC 109775.</title>
        <authorList>
            <person name="Hosoyama A."/>
            <person name="Uohara A."/>
            <person name="Ohji S."/>
            <person name="Ichikawa N."/>
        </authorList>
    </citation>
    <scope>NUCLEOTIDE SEQUENCE [LARGE SCALE GENOMIC DNA]</scope>
    <source>
        <strain evidence="2 3">NBRC 109775</strain>
    </source>
</reference>